<dbReference type="RefSeq" id="WP_111844871.1">
    <property type="nucleotide sequence ID" value="NZ_UEGI01000010.1"/>
</dbReference>
<evidence type="ECO:0000256" key="1">
    <source>
        <dbReference type="SAM" id="Phobius"/>
    </source>
</evidence>
<keyword evidence="1" id="KW-1133">Transmembrane helix</keyword>
<name>A0A5C6YVG6_9FLAO</name>
<dbReference type="AlphaFoldDB" id="A0A5C6YVG6"/>
<proteinExistence type="predicted"/>
<keyword evidence="1" id="KW-0472">Membrane</keyword>
<sequence length="171" mass="19742">MMKKFLLLVWFTLVCFSFLGYGKLGKIFYTSESAEYLTDVSNINFIYCSAGLIGFILVILFAKRKLLKYTLLLSFFSIWLLSTRKIAISSFYDGRLGIGWNCFLTEEFFLCYEKSDCETTLAYNTTIEKLALWQIKIKNKELSKTIFIGPLVWAEVIDVLEKNIGNGTYTK</sequence>
<protein>
    <submittedName>
        <fullName evidence="2">Uncharacterized protein</fullName>
    </submittedName>
</protein>
<feature type="transmembrane region" description="Helical" evidence="1">
    <location>
        <begin position="44"/>
        <end position="62"/>
    </location>
</feature>
<comment type="caution">
    <text evidence="2">The sequence shown here is derived from an EMBL/GenBank/DDBJ whole genome shotgun (WGS) entry which is preliminary data.</text>
</comment>
<gene>
    <name evidence="2" type="ORF">ESU54_16325</name>
</gene>
<dbReference type="EMBL" id="VORT01000016">
    <property type="protein sequence ID" value="TXD71588.1"/>
    <property type="molecule type" value="Genomic_DNA"/>
</dbReference>
<keyword evidence="1" id="KW-0812">Transmembrane</keyword>
<accession>A0A5C6YVG6</accession>
<organism evidence="2 3">
    <name type="scientific">Aequorivita antarctica</name>
    <dbReference type="NCBI Taxonomy" id="153266"/>
    <lineage>
        <taxon>Bacteria</taxon>
        <taxon>Pseudomonadati</taxon>
        <taxon>Bacteroidota</taxon>
        <taxon>Flavobacteriia</taxon>
        <taxon>Flavobacteriales</taxon>
        <taxon>Flavobacteriaceae</taxon>
        <taxon>Aequorivita</taxon>
    </lineage>
</organism>
<dbReference type="OrthoDB" id="1453081at2"/>
<keyword evidence="3" id="KW-1185">Reference proteome</keyword>
<reference evidence="2 3" key="1">
    <citation type="submission" date="2019-08" db="EMBL/GenBank/DDBJ databases">
        <title>Genome of Aequorivita antarctica SW49 (type strain).</title>
        <authorList>
            <person name="Bowman J.P."/>
        </authorList>
    </citation>
    <scope>NUCLEOTIDE SEQUENCE [LARGE SCALE GENOMIC DNA]</scope>
    <source>
        <strain evidence="2 3">SW49</strain>
    </source>
</reference>
<evidence type="ECO:0000313" key="3">
    <source>
        <dbReference type="Proteomes" id="UP000321497"/>
    </source>
</evidence>
<dbReference type="Proteomes" id="UP000321497">
    <property type="component" value="Unassembled WGS sequence"/>
</dbReference>
<evidence type="ECO:0000313" key="2">
    <source>
        <dbReference type="EMBL" id="TXD71588.1"/>
    </source>
</evidence>